<dbReference type="GO" id="GO:0016787">
    <property type="term" value="F:hydrolase activity"/>
    <property type="evidence" value="ECO:0007669"/>
    <property type="project" value="InterPro"/>
</dbReference>
<dbReference type="PANTHER" id="PTHR21240">
    <property type="entry name" value="2-AMINO-3-CARBOXYLMUCONATE-6-SEMIALDEHYDE DECARBOXYLASE"/>
    <property type="match status" value="1"/>
</dbReference>
<keyword evidence="1" id="KW-0456">Lyase</keyword>
<sequence length="280" mass="31454">MIIDVHTHLFPGVIRNNRDNYFLDEPAFALLYHSPKARMIGAEDMLRSMDEHGVDISVVFGFPWFNPKTCRHHNDYIIESARQWPDRLRGFCCVNPYAEGAEKEVERCLAAGLSGVGELAFYQAGGITDDAIARLAPIMEQCRQKNLPVLIHTNEPVGHQYPGKSDNTLVQIYALVKAYPENIIILGHWGGGIFFYNLLKKEVSDVLANVYFDTAASPFLYDTRIYGQAAELAGADRILFGTDYPLIPPDRYFREMEAAGISARLRDQILGENAARILSV</sequence>
<comment type="caution">
    <text evidence="3">The sequence shown here is derived from an EMBL/GenBank/DDBJ whole genome shotgun (WGS) entry which is preliminary data.</text>
</comment>
<proteinExistence type="predicted"/>
<dbReference type="EMBL" id="JACDUS010000010">
    <property type="protein sequence ID" value="MBA2882578.1"/>
    <property type="molecule type" value="Genomic_DNA"/>
</dbReference>
<dbReference type="Pfam" id="PF04909">
    <property type="entry name" value="Amidohydro_2"/>
    <property type="match status" value="1"/>
</dbReference>
<dbReference type="RefSeq" id="WP_181552207.1">
    <property type="nucleotide sequence ID" value="NZ_JACDUS010000010.1"/>
</dbReference>
<dbReference type="InterPro" id="IPR032466">
    <property type="entry name" value="Metal_Hydrolase"/>
</dbReference>
<dbReference type="GO" id="GO:0005737">
    <property type="term" value="C:cytoplasm"/>
    <property type="evidence" value="ECO:0007669"/>
    <property type="project" value="TreeGrafter"/>
</dbReference>
<gene>
    <name evidence="3" type="ORF">HNR65_002930</name>
</gene>
<dbReference type="Gene3D" id="3.20.20.140">
    <property type="entry name" value="Metal-dependent hydrolases"/>
    <property type="match status" value="1"/>
</dbReference>
<dbReference type="GO" id="GO:0019748">
    <property type="term" value="P:secondary metabolic process"/>
    <property type="evidence" value="ECO:0007669"/>
    <property type="project" value="TreeGrafter"/>
</dbReference>
<evidence type="ECO:0000259" key="2">
    <source>
        <dbReference type="Pfam" id="PF04909"/>
    </source>
</evidence>
<dbReference type="InterPro" id="IPR032465">
    <property type="entry name" value="ACMSD"/>
</dbReference>
<dbReference type="SUPFAM" id="SSF51556">
    <property type="entry name" value="Metallo-dependent hydrolases"/>
    <property type="match status" value="1"/>
</dbReference>
<feature type="domain" description="Amidohydrolase-related" evidence="2">
    <location>
        <begin position="3"/>
        <end position="278"/>
    </location>
</feature>
<dbReference type="AlphaFoldDB" id="A0A7W0CBD1"/>
<evidence type="ECO:0000256" key="1">
    <source>
        <dbReference type="ARBA" id="ARBA00023239"/>
    </source>
</evidence>
<dbReference type="CDD" id="cd01292">
    <property type="entry name" value="metallo-dependent_hydrolases"/>
    <property type="match status" value="1"/>
</dbReference>
<dbReference type="GO" id="GO:0016831">
    <property type="term" value="F:carboxy-lyase activity"/>
    <property type="evidence" value="ECO:0007669"/>
    <property type="project" value="InterPro"/>
</dbReference>
<dbReference type="PANTHER" id="PTHR21240:SF28">
    <property type="entry name" value="ISO-OROTATE DECARBOXYLASE (EUROFUNG)"/>
    <property type="match status" value="1"/>
</dbReference>
<name>A0A7W0CBD1_9BACT</name>
<evidence type="ECO:0000313" key="3">
    <source>
        <dbReference type="EMBL" id="MBA2882578.1"/>
    </source>
</evidence>
<dbReference type="Proteomes" id="UP000525298">
    <property type="component" value="Unassembled WGS sequence"/>
</dbReference>
<organism evidence="3 4">
    <name type="scientific">Desulfosalsimonas propionicica</name>
    <dbReference type="NCBI Taxonomy" id="332175"/>
    <lineage>
        <taxon>Bacteria</taxon>
        <taxon>Pseudomonadati</taxon>
        <taxon>Thermodesulfobacteriota</taxon>
        <taxon>Desulfobacteria</taxon>
        <taxon>Desulfobacterales</taxon>
        <taxon>Desulfosalsimonadaceae</taxon>
        <taxon>Desulfosalsimonas</taxon>
    </lineage>
</organism>
<protein>
    <recommendedName>
        <fullName evidence="2">Amidohydrolase-related domain-containing protein</fullName>
    </recommendedName>
</protein>
<keyword evidence="4" id="KW-1185">Reference proteome</keyword>
<evidence type="ECO:0000313" key="4">
    <source>
        <dbReference type="Proteomes" id="UP000525298"/>
    </source>
</evidence>
<dbReference type="InterPro" id="IPR006680">
    <property type="entry name" value="Amidohydro-rel"/>
</dbReference>
<accession>A0A7W0CBD1</accession>
<reference evidence="3 4" key="1">
    <citation type="submission" date="2020-07" db="EMBL/GenBank/DDBJ databases">
        <title>Genomic Encyclopedia of Type Strains, Phase IV (KMG-IV): sequencing the most valuable type-strain genomes for metagenomic binning, comparative biology and taxonomic classification.</title>
        <authorList>
            <person name="Goeker M."/>
        </authorList>
    </citation>
    <scope>NUCLEOTIDE SEQUENCE [LARGE SCALE GENOMIC DNA]</scope>
    <source>
        <strain evidence="3 4">DSM 17721</strain>
    </source>
</reference>